<comment type="similarity">
    <text evidence="2">Belongs to the universal stress protein A family.</text>
</comment>
<dbReference type="eggNOG" id="COG0589">
    <property type="taxonomic scope" value="Bacteria"/>
</dbReference>
<dbReference type="SUPFAM" id="SSF52402">
    <property type="entry name" value="Adenine nucleotide alpha hydrolases-like"/>
    <property type="match status" value="2"/>
</dbReference>
<evidence type="ECO:0000313" key="7">
    <source>
        <dbReference type="Proteomes" id="UP000010798"/>
    </source>
</evidence>
<dbReference type="PANTHER" id="PTHR47892">
    <property type="entry name" value="UNIVERSAL STRESS PROTEIN E"/>
    <property type="match status" value="1"/>
</dbReference>
<dbReference type="Pfam" id="PF00582">
    <property type="entry name" value="Usp"/>
    <property type="match status" value="2"/>
</dbReference>
<dbReference type="HOGENOM" id="CLU_049301_1_1_0"/>
<accession>L0D6H2</accession>
<evidence type="ECO:0000256" key="1">
    <source>
        <dbReference type="ARBA" id="ARBA00004496"/>
    </source>
</evidence>
<proteinExistence type="inferred from homology"/>
<dbReference type="AlphaFoldDB" id="L0D6H2"/>
<dbReference type="PRINTS" id="PR01438">
    <property type="entry name" value="UNVRSLSTRESS"/>
</dbReference>
<feature type="domain" description="UspA" evidence="5">
    <location>
        <begin position="4"/>
        <end position="138"/>
    </location>
</feature>
<dbReference type="EMBL" id="CP003364">
    <property type="protein sequence ID" value="AGA24852.1"/>
    <property type="molecule type" value="Genomic_DNA"/>
</dbReference>
<dbReference type="RefSeq" id="WP_015244037.1">
    <property type="nucleotide sequence ID" value="NC_019892.1"/>
</dbReference>
<dbReference type="PANTHER" id="PTHR47892:SF1">
    <property type="entry name" value="UNIVERSAL STRESS PROTEIN E"/>
    <property type="match status" value="1"/>
</dbReference>
<organism evidence="6 7">
    <name type="scientific">Singulisphaera acidiphila (strain ATCC BAA-1392 / DSM 18658 / VKM B-2454 / MOB10)</name>
    <dbReference type="NCBI Taxonomy" id="886293"/>
    <lineage>
        <taxon>Bacteria</taxon>
        <taxon>Pseudomonadati</taxon>
        <taxon>Planctomycetota</taxon>
        <taxon>Planctomycetia</taxon>
        <taxon>Isosphaerales</taxon>
        <taxon>Isosphaeraceae</taxon>
        <taxon>Singulisphaera</taxon>
    </lineage>
</organism>
<name>L0D6H2_SINAD</name>
<evidence type="ECO:0000256" key="2">
    <source>
        <dbReference type="ARBA" id="ARBA00008791"/>
    </source>
</evidence>
<comment type="function">
    <text evidence="4">Required for resistance to DNA-damaging agents.</text>
</comment>
<evidence type="ECO:0000256" key="4">
    <source>
        <dbReference type="ARBA" id="ARBA00037131"/>
    </source>
</evidence>
<dbReference type="InterPro" id="IPR006015">
    <property type="entry name" value="Universal_stress_UspA"/>
</dbReference>
<keyword evidence="3" id="KW-0963">Cytoplasm</keyword>
<sequence>MDRFRNILVSISGASSVQPLLERAARLAKQNKGTVTLAAVVEDLPWYTRLVLPSAEESTRALVLEKSEALEELAARHREDGVEIATKVLRGRPSLELIREVLRDGHDLVMKEAEPNQGVLFGPADMQLLRDCPTAVWLFNPAQGDRPFAQILAAVDPAPAPDAADLLHLTEDLAPKDASLDLKIMKLADSLMESEGAELHVLHAWSAPGEMMLRGEGRLAQVQVDAYVDDSREAARKALDRLVAGLPAQPGRRVTHLVKGEPVDVIAELARTDLIDLIVMGTVARTGISGLLIGNTAETILQRVNCSVLAVKPDGFASSITLAN</sequence>
<dbReference type="OrthoDB" id="239260at2"/>
<evidence type="ECO:0000313" key="6">
    <source>
        <dbReference type="EMBL" id="AGA24852.1"/>
    </source>
</evidence>
<dbReference type="Gene3D" id="3.40.50.12370">
    <property type="match status" value="1"/>
</dbReference>
<feature type="domain" description="UspA" evidence="5">
    <location>
        <begin position="188"/>
        <end position="312"/>
    </location>
</feature>
<gene>
    <name evidence="6" type="ordered locus">Sinac_0413</name>
</gene>
<evidence type="ECO:0000259" key="5">
    <source>
        <dbReference type="Pfam" id="PF00582"/>
    </source>
</evidence>
<dbReference type="InterPro" id="IPR006016">
    <property type="entry name" value="UspA"/>
</dbReference>
<comment type="subcellular location">
    <subcellularLocation>
        <location evidence="1">Cytoplasm</location>
    </subcellularLocation>
</comment>
<dbReference type="GO" id="GO:0005737">
    <property type="term" value="C:cytoplasm"/>
    <property type="evidence" value="ECO:0007669"/>
    <property type="project" value="UniProtKB-SubCell"/>
</dbReference>
<protein>
    <submittedName>
        <fullName evidence="6">Universal stress protein UspA-like protein</fullName>
    </submittedName>
</protein>
<reference evidence="6 7" key="1">
    <citation type="submission" date="2012-02" db="EMBL/GenBank/DDBJ databases">
        <title>Complete sequence of chromosome of Singulisphaera acidiphila DSM 18658.</title>
        <authorList>
            <consortium name="US DOE Joint Genome Institute (JGI-PGF)"/>
            <person name="Lucas S."/>
            <person name="Copeland A."/>
            <person name="Lapidus A."/>
            <person name="Glavina del Rio T."/>
            <person name="Dalin E."/>
            <person name="Tice H."/>
            <person name="Bruce D."/>
            <person name="Goodwin L."/>
            <person name="Pitluck S."/>
            <person name="Peters L."/>
            <person name="Ovchinnikova G."/>
            <person name="Chertkov O."/>
            <person name="Kyrpides N."/>
            <person name="Mavromatis K."/>
            <person name="Ivanova N."/>
            <person name="Brettin T."/>
            <person name="Detter J.C."/>
            <person name="Han C."/>
            <person name="Larimer F."/>
            <person name="Land M."/>
            <person name="Hauser L."/>
            <person name="Markowitz V."/>
            <person name="Cheng J.-F."/>
            <person name="Hugenholtz P."/>
            <person name="Woyke T."/>
            <person name="Wu D."/>
            <person name="Tindall B."/>
            <person name="Pomrenke H."/>
            <person name="Brambilla E."/>
            <person name="Klenk H.-P."/>
            <person name="Eisen J.A."/>
        </authorList>
    </citation>
    <scope>NUCLEOTIDE SEQUENCE [LARGE SCALE GENOMIC DNA]</scope>
    <source>
        <strain evidence="7">ATCC BAA-1392 / DSM 18658 / VKM B-2454 / MOB10</strain>
    </source>
</reference>
<evidence type="ECO:0000256" key="3">
    <source>
        <dbReference type="ARBA" id="ARBA00022490"/>
    </source>
</evidence>
<dbReference type="KEGG" id="saci:Sinac_0413"/>
<keyword evidence="7" id="KW-1185">Reference proteome</keyword>
<dbReference type="Proteomes" id="UP000010798">
    <property type="component" value="Chromosome"/>
</dbReference>